<feature type="compositionally biased region" description="Basic and acidic residues" evidence="1">
    <location>
        <begin position="153"/>
        <end position="163"/>
    </location>
</feature>
<sequence length="824" mass="91891">MLSAPTKLIARLLMAMQVLMTLDIATKEQTKMLSVALPITSKPIESTAENLAWEAWLMLPPEQKNQIKSRKVTPKSIFSLPQRKPCQQGHHKVDTKCIPIINGSNALLIDPSVLILVVGDTGEALEFDYDLIEEEEEEEEEEERTSSTSQKLVDSRQGLDKPTTDAIEQKLTKQDEPLKFNIFQSKFPTDYDINDDYLNLSNEAVASTTIETTEDQFGSTTDTLRNRSILRTGIDLRSEASNISETQTSVVIPFNSTPLNNDSLALSTENLEQEKPVNETFIEDDSSVHLITGDETSAPSRKMHDQYSQQKDDIVDDDITQIDIVEMLKKEAFMPLLNNTQISSESHPTIIAHVENNLNSSLTTEQVNVSKDGFSLNLDVEEITTLPSIFVESDADIGGKYRKKTDCIRSVSTKTTNFESSSVDMATTTSKGDKKEFMPGQLKDPYNGLKKSKVEPVELMPAQATTATTTMEDLITAETATETEISSAETVTPLLTIRNENNNDRFYYENFTKQDLKTTLTTMMTTKQGSNSSSDETIIEATTPMNTVTSTLRTASEIDLTKELHLVNELVKGNQQQQNFTLTEQNKTSKTTTKTTTTRTATIKSTAEITTWDKIALFSSTSSTIVDDSSKQQTDITKSSLSTTTSTITPEWQGIKAPSNVETQKNFEELAFPNNAQRIESESLIDISDLRTDYLSAEASSLPTPTVKISENRSHRNSKIIRTKTFKTFISTVRPTLATKLAAAVAAAATETATTATTNDNNNNNILEPYWWPPIPWYVDKSTTSKQTENQAKTNTVESNEKEEDEPLLLRFWSTYHSPNRFKN</sequence>
<reference evidence="4" key="2">
    <citation type="submission" date="2020-05" db="UniProtKB">
        <authorList>
            <consortium name="EnsemblMetazoa"/>
        </authorList>
    </citation>
    <scope>IDENTIFICATION</scope>
    <source>
        <strain evidence="4">IAEA</strain>
    </source>
</reference>
<name>A0A1A9ZBG1_GLOPL</name>
<feature type="domain" description="Folded gastrulation N-terminal" evidence="3">
    <location>
        <begin position="72"/>
        <end position="184"/>
    </location>
</feature>
<feature type="region of interest" description="Disordered" evidence="1">
    <location>
        <begin position="783"/>
        <end position="804"/>
    </location>
</feature>
<keyword evidence="5" id="KW-1185">Reference proteome</keyword>
<dbReference type="Pfam" id="PF15888">
    <property type="entry name" value="FOG_N"/>
    <property type="match status" value="1"/>
</dbReference>
<feature type="chain" id="PRO_5008402727" evidence="2">
    <location>
        <begin position="22"/>
        <end position="824"/>
    </location>
</feature>
<dbReference type="Proteomes" id="UP000092445">
    <property type="component" value="Unassembled WGS sequence"/>
</dbReference>
<evidence type="ECO:0000313" key="5">
    <source>
        <dbReference type="Proteomes" id="UP000092445"/>
    </source>
</evidence>
<feature type="compositionally biased region" description="Polar residues" evidence="1">
    <location>
        <begin position="783"/>
        <end position="798"/>
    </location>
</feature>
<feature type="compositionally biased region" description="Acidic residues" evidence="1">
    <location>
        <begin position="133"/>
        <end position="143"/>
    </location>
</feature>
<proteinExistence type="predicted"/>
<feature type="region of interest" description="Disordered" evidence="1">
    <location>
        <begin position="133"/>
        <end position="163"/>
    </location>
</feature>
<evidence type="ECO:0000256" key="2">
    <source>
        <dbReference type="SAM" id="SignalP"/>
    </source>
</evidence>
<dbReference type="EnsemblMetazoa" id="GPAI009535-RA">
    <property type="protein sequence ID" value="GPAI009535-PA"/>
    <property type="gene ID" value="GPAI009535"/>
</dbReference>
<dbReference type="AlphaFoldDB" id="A0A1A9ZBG1"/>
<accession>A0A1A9ZBG1</accession>
<dbReference type="InterPro" id="IPR031761">
    <property type="entry name" value="FOG_N"/>
</dbReference>
<feature type="signal peptide" evidence="2">
    <location>
        <begin position="1"/>
        <end position="21"/>
    </location>
</feature>
<organism evidence="4 5">
    <name type="scientific">Glossina pallidipes</name>
    <name type="common">Tsetse fly</name>
    <dbReference type="NCBI Taxonomy" id="7398"/>
    <lineage>
        <taxon>Eukaryota</taxon>
        <taxon>Metazoa</taxon>
        <taxon>Ecdysozoa</taxon>
        <taxon>Arthropoda</taxon>
        <taxon>Hexapoda</taxon>
        <taxon>Insecta</taxon>
        <taxon>Pterygota</taxon>
        <taxon>Neoptera</taxon>
        <taxon>Endopterygota</taxon>
        <taxon>Diptera</taxon>
        <taxon>Brachycera</taxon>
        <taxon>Muscomorpha</taxon>
        <taxon>Hippoboscoidea</taxon>
        <taxon>Glossinidae</taxon>
        <taxon>Glossina</taxon>
    </lineage>
</organism>
<evidence type="ECO:0000259" key="3">
    <source>
        <dbReference type="Pfam" id="PF15888"/>
    </source>
</evidence>
<evidence type="ECO:0000256" key="1">
    <source>
        <dbReference type="SAM" id="MobiDB-lite"/>
    </source>
</evidence>
<dbReference type="STRING" id="7398.A0A1A9ZBG1"/>
<protein>
    <submittedName>
        <fullName evidence="4">FOG_N domain-containing protein</fullName>
    </submittedName>
</protein>
<evidence type="ECO:0000313" key="4">
    <source>
        <dbReference type="EnsemblMetazoa" id="GPAI009535-PA"/>
    </source>
</evidence>
<keyword evidence="2" id="KW-0732">Signal</keyword>
<dbReference type="VEuPathDB" id="VectorBase:GPAI009535"/>
<reference evidence="5" key="1">
    <citation type="submission" date="2014-03" db="EMBL/GenBank/DDBJ databases">
        <authorList>
            <person name="Aksoy S."/>
            <person name="Warren W."/>
            <person name="Wilson R.K."/>
        </authorList>
    </citation>
    <scope>NUCLEOTIDE SEQUENCE [LARGE SCALE GENOMIC DNA]</scope>
    <source>
        <strain evidence="5">IAEA</strain>
    </source>
</reference>